<name>A0A2M7XF83_9BACT</name>
<sequence>MPEVSVRVISKKIHPDLSRSALHREFKQILPVPEIYKETVSVFPGERIGHHFHLLKRCILICTKGKLTLYRQRKGGGVVCTTMSANPADGNHYCYAIIDPETTYLVTNSTTTASELEIWSDQPKNPSDNHELRIVL</sequence>
<evidence type="ECO:0000313" key="1">
    <source>
        <dbReference type="EMBL" id="PJA46518.1"/>
    </source>
</evidence>
<dbReference type="EMBL" id="PFWT01000009">
    <property type="protein sequence ID" value="PJA46518.1"/>
    <property type="molecule type" value="Genomic_DNA"/>
</dbReference>
<dbReference type="Proteomes" id="UP000231263">
    <property type="component" value="Unassembled WGS sequence"/>
</dbReference>
<evidence type="ECO:0000313" key="2">
    <source>
        <dbReference type="Proteomes" id="UP000231263"/>
    </source>
</evidence>
<protein>
    <recommendedName>
        <fullName evidence="3">Sugar 3,4-ketoisomerase QdtA cupin domain-containing protein</fullName>
    </recommendedName>
</protein>
<proteinExistence type="predicted"/>
<organism evidence="1 2">
    <name type="scientific">Candidatus Uhrbacteria bacterium CG_4_9_14_3_um_filter_41_35</name>
    <dbReference type="NCBI Taxonomy" id="1975034"/>
    <lineage>
        <taxon>Bacteria</taxon>
        <taxon>Candidatus Uhriibacteriota</taxon>
    </lineage>
</organism>
<accession>A0A2M7XF83</accession>
<reference evidence="2" key="1">
    <citation type="submission" date="2017-09" db="EMBL/GenBank/DDBJ databases">
        <title>Depth-based differentiation of microbial function through sediment-hosted aquifers and enrichment of novel symbionts in the deep terrestrial subsurface.</title>
        <authorList>
            <person name="Probst A.J."/>
            <person name="Ladd B."/>
            <person name="Jarett J.K."/>
            <person name="Geller-Mcgrath D.E."/>
            <person name="Sieber C.M.K."/>
            <person name="Emerson J.B."/>
            <person name="Anantharaman K."/>
            <person name="Thomas B.C."/>
            <person name="Malmstrom R."/>
            <person name="Stieglmeier M."/>
            <person name="Klingl A."/>
            <person name="Woyke T."/>
            <person name="Ryan C.M."/>
            <person name="Banfield J.F."/>
        </authorList>
    </citation>
    <scope>NUCLEOTIDE SEQUENCE [LARGE SCALE GENOMIC DNA]</scope>
</reference>
<dbReference type="AlphaFoldDB" id="A0A2M7XF83"/>
<gene>
    <name evidence="1" type="ORF">CO173_02010</name>
</gene>
<comment type="caution">
    <text evidence="1">The sequence shown here is derived from an EMBL/GenBank/DDBJ whole genome shotgun (WGS) entry which is preliminary data.</text>
</comment>
<evidence type="ECO:0008006" key="3">
    <source>
        <dbReference type="Google" id="ProtNLM"/>
    </source>
</evidence>